<evidence type="ECO:0008006" key="4">
    <source>
        <dbReference type="Google" id="ProtNLM"/>
    </source>
</evidence>
<keyword evidence="3" id="KW-1185">Reference proteome</keyword>
<comment type="caution">
    <text evidence="2">The sequence shown here is derived from an EMBL/GenBank/DDBJ whole genome shotgun (WGS) entry which is preliminary data.</text>
</comment>
<evidence type="ECO:0000313" key="2">
    <source>
        <dbReference type="EMBL" id="KAF6141166.1"/>
    </source>
</evidence>
<feature type="chain" id="PRO_5029591037" description="Dirigent protein" evidence="1">
    <location>
        <begin position="26"/>
        <end position="130"/>
    </location>
</feature>
<dbReference type="OrthoDB" id="1546383at2759"/>
<organism evidence="2 3">
    <name type="scientific">Kingdonia uniflora</name>
    <dbReference type="NCBI Taxonomy" id="39325"/>
    <lineage>
        <taxon>Eukaryota</taxon>
        <taxon>Viridiplantae</taxon>
        <taxon>Streptophyta</taxon>
        <taxon>Embryophyta</taxon>
        <taxon>Tracheophyta</taxon>
        <taxon>Spermatophyta</taxon>
        <taxon>Magnoliopsida</taxon>
        <taxon>Ranunculales</taxon>
        <taxon>Circaeasteraceae</taxon>
        <taxon>Kingdonia</taxon>
    </lineage>
</organism>
<sequence length="130" mass="13426">MALNFPKPTLFLLVVAFTISQMVYASDPDITSDFVILVNASSFIDGAFFTYLGLRGVGSPGESSTSSAPDPNAKDPAATVISGFGSASAGTVSVPATIFVTSIDNGILTKSFKTDVANIQKIRAGLTVKT</sequence>
<feature type="signal peptide" evidence="1">
    <location>
        <begin position="1"/>
        <end position="25"/>
    </location>
</feature>
<dbReference type="AlphaFoldDB" id="A0A7J7LES2"/>
<dbReference type="Gene3D" id="2.60.120.10">
    <property type="entry name" value="Jelly Rolls"/>
    <property type="match status" value="1"/>
</dbReference>
<gene>
    <name evidence="2" type="ORF">GIB67_018256</name>
</gene>
<reference evidence="2 3" key="1">
    <citation type="journal article" date="2020" name="IScience">
        <title>Genome Sequencing of the Endangered Kingdonia uniflora (Circaeasteraceae, Ranunculales) Reveals Potential Mechanisms of Evolutionary Specialization.</title>
        <authorList>
            <person name="Sun Y."/>
            <person name="Deng T."/>
            <person name="Zhang A."/>
            <person name="Moore M.J."/>
            <person name="Landis J.B."/>
            <person name="Lin N."/>
            <person name="Zhang H."/>
            <person name="Zhang X."/>
            <person name="Huang J."/>
            <person name="Zhang X."/>
            <person name="Sun H."/>
            <person name="Wang H."/>
        </authorList>
    </citation>
    <scope>NUCLEOTIDE SEQUENCE [LARGE SCALE GENOMIC DNA]</scope>
    <source>
        <strain evidence="2">TB1705</strain>
        <tissue evidence="2">Leaf</tissue>
    </source>
</reference>
<dbReference type="InterPro" id="IPR014710">
    <property type="entry name" value="RmlC-like_jellyroll"/>
</dbReference>
<evidence type="ECO:0000256" key="1">
    <source>
        <dbReference type="SAM" id="SignalP"/>
    </source>
</evidence>
<protein>
    <recommendedName>
        <fullName evidence="4">Dirigent protein</fullName>
    </recommendedName>
</protein>
<name>A0A7J7LES2_9MAGN</name>
<proteinExistence type="predicted"/>
<keyword evidence="1" id="KW-0732">Signal</keyword>
<dbReference type="EMBL" id="JACGCM010002331">
    <property type="protein sequence ID" value="KAF6141166.1"/>
    <property type="molecule type" value="Genomic_DNA"/>
</dbReference>
<accession>A0A7J7LES2</accession>
<dbReference type="Proteomes" id="UP000541444">
    <property type="component" value="Unassembled WGS sequence"/>
</dbReference>
<evidence type="ECO:0000313" key="3">
    <source>
        <dbReference type="Proteomes" id="UP000541444"/>
    </source>
</evidence>